<sequence>MTSMPVSGVVPATDTEEPADLIVRNAKVHTGDPSRPEARGVAVRNGDVIALGDDHELAHLVGPSTRVVDALGRRVVPGLNDSHLHVIRGGLNYVLELRWDGVRWLRQALAMLREQAGRTPKGQWIRVVGGWTADQFAEQRMPTVAELNAAAPDTPVFVLHLYQSALMNRAAVRAAGFTAETPDPPGGQFLRGRDGSPTGVLLAAPSALILYSTLAKAPLLEPDQQRVSTKHFLRELNRFGLTSAVDAAGGFQNFPDNYRTVIDLARDGELTLRIAYHLFPQTAGQEIADLTRWIRTVRPEDGDSWLRLNGAGENLTWAAADFENFAEPRPELAAYEAEFETAVRLLTENGWGFRLHATYDETIRRDLTVLERLAAEGLFPGGNRWLFDHAETASDESLDRIAALGGAVSVQNRMSFQGRAFVDRYGAAAATRTPPVRRMLDKGLTVAAGTDATRVSSYNPWVALHWLVTGRTVGGLALYPRDHLLTREKALELYTRGGARLTGEAEVKGILREGCFGDLAILSDDYLTVPAEDIPHIESVLTVVGGRIVHAAAEYEGLAEDLEPVTPDWSPVARFGGYQATPRSPWTSPTPPAPWAPRPGASGARQASDVADAVAEAEEHRRWRAARGTLPDPRTDAAPAFDPCFDL</sequence>
<evidence type="ECO:0000256" key="1">
    <source>
        <dbReference type="SAM" id="MobiDB-lite"/>
    </source>
</evidence>
<dbReference type="AlphaFoldDB" id="A0A7W3NU04"/>
<feature type="compositionally biased region" description="Low complexity" evidence="1">
    <location>
        <begin position="598"/>
        <end position="614"/>
    </location>
</feature>
<dbReference type="CDD" id="cd01300">
    <property type="entry name" value="YtcJ_like"/>
    <property type="match status" value="1"/>
</dbReference>
<dbReference type="Gene3D" id="3.20.20.140">
    <property type="entry name" value="Metal-dependent hydrolases"/>
    <property type="match status" value="1"/>
</dbReference>
<comment type="caution">
    <text evidence="3">The sequence shown here is derived from an EMBL/GenBank/DDBJ whole genome shotgun (WGS) entry which is preliminary data.</text>
</comment>
<dbReference type="InterPro" id="IPR033932">
    <property type="entry name" value="YtcJ-like"/>
</dbReference>
<keyword evidence="3" id="KW-0378">Hydrolase</keyword>
<dbReference type="GO" id="GO:0016810">
    <property type="term" value="F:hydrolase activity, acting on carbon-nitrogen (but not peptide) bonds"/>
    <property type="evidence" value="ECO:0007669"/>
    <property type="project" value="InterPro"/>
</dbReference>
<protein>
    <submittedName>
        <fullName evidence="3">Putative amidohydrolase YtcJ</fullName>
    </submittedName>
</protein>
<evidence type="ECO:0000313" key="3">
    <source>
        <dbReference type="EMBL" id="MBA9056675.1"/>
    </source>
</evidence>
<accession>A0A7W3NU04</accession>
<organism evidence="3 4">
    <name type="scientific">Streptomyces murinus</name>
    <dbReference type="NCBI Taxonomy" id="33900"/>
    <lineage>
        <taxon>Bacteria</taxon>
        <taxon>Bacillati</taxon>
        <taxon>Actinomycetota</taxon>
        <taxon>Actinomycetes</taxon>
        <taxon>Kitasatosporales</taxon>
        <taxon>Streptomycetaceae</taxon>
        <taxon>Streptomyces</taxon>
    </lineage>
</organism>
<name>A0A7W3NU04_STRMR</name>
<gene>
    <name evidence="3" type="ORF">HDA42_005853</name>
</gene>
<dbReference type="PANTHER" id="PTHR22642">
    <property type="entry name" value="IMIDAZOLONEPROPIONASE"/>
    <property type="match status" value="1"/>
</dbReference>
<dbReference type="Gene3D" id="3.10.310.70">
    <property type="match status" value="1"/>
</dbReference>
<dbReference type="SUPFAM" id="SSF51338">
    <property type="entry name" value="Composite domain of metallo-dependent hydrolases"/>
    <property type="match status" value="1"/>
</dbReference>
<evidence type="ECO:0000313" key="4">
    <source>
        <dbReference type="Proteomes" id="UP000577386"/>
    </source>
</evidence>
<feature type="region of interest" description="Disordered" evidence="1">
    <location>
        <begin position="580"/>
        <end position="647"/>
    </location>
</feature>
<dbReference type="Proteomes" id="UP000577386">
    <property type="component" value="Unassembled WGS sequence"/>
</dbReference>
<proteinExistence type="predicted"/>
<evidence type="ECO:0000259" key="2">
    <source>
        <dbReference type="Pfam" id="PF07969"/>
    </source>
</evidence>
<dbReference type="InterPro" id="IPR013108">
    <property type="entry name" value="Amidohydro_3"/>
</dbReference>
<feature type="domain" description="Amidohydrolase 3" evidence="2">
    <location>
        <begin position="66"/>
        <end position="550"/>
    </location>
</feature>
<dbReference type="Pfam" id="PF07969">
    <property type="entry name" value="Amidohydro_3"/>
    <property type="match status" value="1"/>
</dbReference>
<reference evidence="3 4" key="1">
    <citation type="submission" date="2020-08" db="EMBL/GenBank/DDBJ databases">
        <title>Sequencing the genomes of 1000 actinobacteria strains.</title>
        <authorList>
            <person name="Klenk H.-P."/>
        </authorList>
    </citation>
    <scope>NUCLEOTIDE SEQUENCE [LARGE SCALE GENOMIC DNA]</scope>
    <source>
        <strain evidence="3 4">DSM 41827</strain>
    </source>
</reference>
<feature type="compositionally biased region" description="Pro residues" evidence="1">
    <location>
        <begin position="588"/>
        <end position="597"/>
    </location>
</feature>
<keyword evidence="4" id="KW-1185">Reference proteome</keyword>
<dbReference type="InterPro" id="IPR032466">
    <property type="entry name" value="Metal_Hydrolase"/>
</dbReference>
<dbReference type="SUPFAM" id="SSF51556">
    <property type="entry name" value="Metallo-dependent hydrolases"/>
    <property type="match status" value="1"/>
</dbReference>
<dbReference type="Gene3D" id="2.30.40.10">
    <property type="entry name" value="Urease, subunit C, domain 1"/>
    <property type="match status" value="1"/>
</dbReference>
<dbReference type="EMBL" id="JACJIJ010000002">
    <property type="protein sequence ID" value="MBA9056675.1"/>
    <property type="molecule type" value="Genomic_DNA"/>
</dbReference>
<dbReference type="PANTHER" id="PTHR22642:SF21">
    <property type="entry name" value="PERIPLASMIC PROTEIN"/>
    <property type="match status" value="1"/>
</dbReference>
<dbReference type="InterPro" id="IPR011059">
    <property type="entry name" value="Metal-dep_hydrolase_composite"/>
</dbReference>